<dbReference type="GeneID" id="36548354"/>
<dbReference type="VEuPathDB" id="FungiDB:P168DRAFT_324359"/>
<sequence>MANISNLQVTLTPPSLPTPLESPATIPIHVAVHNNADYPVTVLTWGTPLDPRADILGVFSVRDHTNDDSAVPLTTIKINRRLPADHNDLVEIPANASIDRVITLSHVPLVDGHEYAIQAEGVWHAVWQGGASDVSGAHLEHLEGSSRGGYVSNKVDVKVE</sequence>
<dbReference type="Proteomes" id="UP000234254">
    <property type="component" value="Unassembled WGS sequence"/>
</dbReference>
<evidence type="ECO:0000313" key="1">
    <source>
        <dbReference type="EMBL" id="PKY09396.1"/>
    </source>
</evidence>
<dbReference type="RefSeq" id="XP_024697990.1">
    <property type="nucleotide sequence ID" value="XM_024840830.1"/>
</dbReference>
<reference evidence="1" key="1">
    <citation type="submission" date="2016-12" db="EMBL/GenBank/DDBJ databases">
        <title>The genomes of Aspergillus section Nigri reveals drivers in fungal speciation.</title>
        <authorList>
            <consortium name="DOE Joint Genome Institute"/>
            <person name="Vesth T.C."/>
            <person name="Nybo J."/>
            <person name="Theobald S."/>
            <person name="Brandl J."/>
            <person name="Frisvad J.C."/>
            <person name="Nielsen K.F."/>
            <person name="Lyhne E.K."/>
            <person name="Kogle M.E."/>
            <person name="Kuo A."/>
            <person name="Riley R."/>
            <person name="Clum A."/>
            <person name="Nolan M."/>
            <person name="Lipzen A."/>
            <person name="Salamov A."/>
            <person name="Henrissat B."/>
            <person name="Wiebenga A."/>
            <person name="De vries R.P."/>
            <person name="Grigoriev I.V."/>
            <person name="Mortensen U.H."/>
            <person name="Andersen M.R."/>
            <person name="Baker S.E."/>
        </authorList>
    </citation>
    <scope>NUCLEOTIDE SEQUENCE</scope>
    <source>
        <strain evidence="1">IBT 28561</strain>
    </source>
</reference>
<gene>
    <name evidence="1" type="ORF">P168DRAFT_324359</name>
</gene>
<name>A0A2I1DHP5_ASPC2</name>
<dbReference type="AlphaFoldDB" id="A0A2I1DHP5"/>
<keyword evidence="2" id="KW-1185">Reference proteome</keyword>
<dbReference type="EMBL" id="MSFM01000001">
    <property type="protein sequence ID" value="PKY09396.1"/>
    <property type="molecule type" value="Genomic_DNA"/>
</dbReference>
<dbReference type="OrthoDB" id="4664297at2759"/>
<accession>A0A2I1DHP5</accession>
<evidence type="ECO:0000313" key="2">
    <source>
        <dbReference type="Proteomes" id="UP000234254"/>
    </source>
</evidence>
<protein>
    <submittedName>
        <fullName evidence="1">Uncharacterized protein</fullName>
    </submittedName>
</protein>
<proteinExistence type="predicted"/>
<comment type="caution">
    <text evidence="1">The sequence shown here is derived from an EMBL/GenBank/DDBJ whole genome shotgun (WGS) entry which is preliminary data.</text>
</comment>
<organism evidence="1 2">
    <name type="scientific">Aspergillus campestris (strain IBT 28561)</name>
    <dbReference type="NCBI Taxonomy" id="1392248"/>
    <lineage>
        <taxon>Eukaryota</taxon>
        <taxon>Fungi</taxon>
        <taxon>Dikarya</taxon>
        <taxon>Ascomycota</taxon>
        <taxon>Pezizomycotina</taxon>
        <taxon>Eurotiomycetes</taxon>
        <taxon>Eurotiomycetidae</taxon>
        <taxon>Eurotiales</taxon>
        <taxon>Aspergillaceae</taxon>
        <taxon>Aspergillus</taxon>
        <taxon>Aspergillus subgen. Circumdati</taxon>
    </lineage>
</organism>
<dbReference type="Gene3D" id="2.60.40.2970">
    <property type="match status" value="1"/>
</dbReference>